<dbReference type="Pfam" id="PF14309">
    <property type="entry name" value="DUF4378"/>
    <property type="match status" value="1"/>
</dbReference>
<sequence>MDLVTTQQLLPLWFLPCVFFSPDSSSFSTFKGRFLHLHSSVYPFVHDIIVTLCIRDFELKKCKKKLSFLLSRSIGAFCVGKGNGVAEMNGDSSGKGSSSCLAITEKKNQRTGPGGCIGIFYQLFDWNRRLTKKKLFSKKLLTPARAKQASSKKFIRDEKMPNSKLHLIANENGGGFPSAIKGGYPVIEAEQKHEMRVPGLVARLMGVEPFIPSQQDKSKKASFYDTCGAVEKEPLGNHSNNEAYKDGVDLETSDTEHDLRPQKLQKSGTYERMAVTKFGAEALHIKSVLSRARKHNHPHHPKLASPLKNPRVTSGRSASRSSRLIGAATKILEPGLQATSRAKCSLTYSASIHSLKKNSTVTEKVETMSADIEIPSDCDASVAKSLVGHTSCQNCGNLLVVDCRPVIKAQPDVSPPIVSDVFAVQKGRSFMPFHEHDIVLLRSQEKKVLTLVNQEERQSNAQSCNESTTKRMPLLCEEPTKWNSSCQPFRDIEDEASSFLFKHQTQSPKEILSSEKISSGSRTSNPNLNGVSSAASHVNGTKDFVALNRSLSGRSRMRSPTKVDSSKFGIERKPCSRQDDSMSRVSTSERKRRTPLVEGTASVNSVAVKQRNLSSDAHRGKRREFNASSPSNSNVKRKQGCQQKTDMVNGIKTNDVVSFTFNSPYKQMMALPDGKEDTRNYDEMKKNLQGPLPLREDVLGAFLQQKLKELRSREYGKLALGDPYNKSTAVILHELISALTLEHPTCPDDHVFKDKYVVNQERLLGTSCVANHLSPGSVLEASFSSSSLHDSSGHGFFHPDSMNHSCDKLERLEYDADLIDSPTSFNRGKMGCEIVNELVNQIPSILQSLNVTRLTKSKLIHGKDVIVNAELVLGNATEHYEDGVAQLLISRFLFDELHTMACDAATWTDCDCIFSCDDDSKERRRKLKAFLFDFVIEYLESNCNQYYRCVFKALSAWTKLPSCMKAEMLVQEVKREIKKWACISGMLPDEIIEWEMSHSLGKWNDFNIEAYEAGVDIDGDVLQILVDEIVEDLVDSRHSSF</sequence>
<dbReference type="EMBL" id="JAYWIO010000004">
    <property type="protein sequence ID" value="KAK7266810.1"/>
    <property type="molecule type" value="Genomic_DNA"/>
</dbReference>
<feature type="compositionally biased region" description="Polar residues" evidence="1">
    <location>
        <begin position="515"/>
        <end position="535"/>
    </location>
</feature>
<feature type="compositionally biased region" description="Polar residues" evidence="1">
    <location>
        <begin position="626"/>
        <end position="642"/>
    </location>
</feature>
<evidence type="ECO:0008006" key="6">
    <source>
        <dbReference type="Google" id="ProtNLM"/>
    </source>
</evidence>
<dbReference type="Pfam" id="PF14383">
    <property type="entry name" value="VARLMGL"/>
    <property type="match status" value="1"/>
</dbReference>
<dbReference type="PANTHER" id="PTHR21726:SF61">
    <property type="entry name" value="DNAA INITIATOR-ASSOCIATING PROTEIN"/>
    <property type="match status" value="1"/>
</dbReference>
<protein>
    <recommendedName>
        <fullName evidence="6">DUF4378 domain-containing protein</fullName>
    </recommendedName>
</protein>
<dbReference type="InterPro" id="IPR025486">
    <property type="entry name" value="DUF4378"/>
</dbReference>
<feature type="compositionally biased region" description="Polar residues" evidence="1">
    <location>
        <begin position="311"/>
        <end position="321"/>
    </location>
</feature>
<feature type="region of interest" description="Disordered" evidence="1">
    <location>
        <begin position="503"/>
        <end position="535"/>
    </location>
</feature>
<feature type="compositionally biased region" description="Basic and acidic residues" evidence="1">
    <location>
        <begin position="569"/>
        <end position="582"/>
    </location>
</feature>
<dbReference type="PANTHER" id="PTHR21726">
    <property type="entry name" value="PHOSPHATIDYLINOSITOL N-ACETYLGLUCOSAMINYLTRANSFERASE SUBUNIT P DOWN SYNDROME CRITICAL REGION PROTEIN 5 -RELATED"/>
    <property type="match status" value="1"/>
</dbReference>
<comment type="caution">
    <text evidence="4">The sequence shown here is derived from an EMBL/GenBank/DDBJ whole genome shotgun (WGS) entry which is preliminary data.</text>
</comment>
<feature type="domain" description="DUF4378" evidence="2">
    <location>
        <begin position="863"/>
        <end position="1028"/>
    </location>
</feature>
<gene>
    <name evidence="4" type="ORF">RIF29_19466</name>
</gene>
<evidence type="ECO:0000259" key="2">
    <source>
        <dbReference type="Pfam" id="PF14309"/>
    </source>
</evidence>
<evidence type="ECO:0000256" key="1">
    <source>
        <dbReference type="SAM" id="MobiDB-lite"/>
    </source>
</evidence>
<feature type="compositionally biased region" description="Polar residues" evidence="1">
    <location>
        <begin position="601"/>
        <end position="615"/>
    </location>
</feature>
<dbReference type="AlphaFoldDB" id="A0AAN9F1T3"/>
<reference evidence="4 5" key="1">
    <citation type="submission" date="2024-01" db="EMBL/GenBank/DDBJ databases">
        <title>The genomes of 5 underutilized Papilionoideae crops provide insights into root nodulation and disease resistanc.</title>
        <authorList>
            <person name="Yuan L."/>
        </authorList>
    </citation>
    <scope>NUCLEOTIDE SEQUENCE [LARGE SCALE GENOMIC DNA]</scope>
    <source>
        <strain evidence="4">ZHUSHIDOU_FW_LH</strain>
        <tissue evidence="4">Leaf</tissue>
    </source>
</reference>
<evidence type="ECO:0000313" key="4">
    <source>
        <dbReference type="EMBL" id="KAK7266810.1"/>
    </source>
</evidence>
<feature type="region of interest" description="Disordered" evidence="1">
    <location>
        <begin position="292"/>
        <end position="321"/>
    </location>
</feature>
<evidence type="ECO:0000313" key="5">
    <source>
        <dbReference type="Proteomes" id="UP001372338"/>
    </source>
</evidence>
<feature type="compositionally biased region" description="Basic residues" evidence="1">
    <location>
        <begin position="292"/>
        <end position="302"/>
    </location>
</feature>
<dbReference type="Proteomes" id="UP001372338">
    <property type="component" value="Unassembled WGS sequence"/>
</dbReference>
<keyword evidence="5" id="KW-1185">Reference proteome</keyword>
<name>A0AAN9F1T3_CROPI</name>
<feature type="region of interest" description="Disordered" evidence="1">
    <location>
        <begin position="549"/>
        <end position="642"/>
    </location>
</feature>
<organism evidence="4 5">
    <name type="scientific">Crotalaria pallida</name>
    <name type="common">Smooth rattlebox</name>
    <name type="synonym">Crotalaria striata</name>
    <dbReference type="NCBI Taxonomy" id="3830"/>
    <lineage>
        <taxon>Eukaryota</taxon>
        <taxon>Viridiplantae</taxon>
        <taxon>Streptophyta</taxon>
        <taxon>Embryophyta</taxon>
        <taxon>Tracheophyta</taxon>
        <taxon>Spermatophyta</taxon>
        <taxon>Magnoliopsida</taxon>
        <taxon>eudicotyledons</taxon>
        <taxon>Gunneridae</taxon>
        <taxon>Pentapetalae</taxon>
        <taxon>rosids</taxon>
        <taxon>fabids</taxon>
        <taxon>Fabales</taxon>
        <taxon>Fabaceae</taxon>
        <taxon>Papilionoideae</taxon>
        <taxon>50 kb inversion clade</taxon>
        <taxon>genistoids sensu lato</taxon>
        <taxon>core genistoids</taxon>
        <taxon>Crotalarieae</taxon>
        <taxon>Crotalaria</taxon>
    </lineage>
</organism>
<accession>A0AAN9F1T3</accession>
<proteinExistence type="predicted"/>
<dbReference type="InterPro" id="IPR032795">
    <property type="entry name" value="DUF3741-assoc"/>
</dbReference>
<evidence type="ECO:0000259" key="3">
    <source>
        <dbReference type="Pfam" id="PF14383"/>
    </source>
</evidence>
<feature type="domain" description="DUF3741" evidence="3">
    <location>
        <begin position="190"/>
        <end position="207"/>
    </location>
</feature>